<protein>
    <submittedName>
        <fullName evidence="2">Uncharacterized protein</fullName>
    </submittedName>
</protein>
<evidence type="ECO:0000256" key="1">
    <source>
        <dbReference type="SAM" id="Phobius"/>
    </source>
</evidence>
<evidence type="ECO:0000313" key="2">
    <source>
        <dbReference type="EMBL" id="KAH0528200.1"/>
    </source>
</evidence>
<sequence>MSLLLRSDDTVVPSPLPQGAGYAVVVAVGLIFALGMIGLTRLLKKTLNEDNANVET</sequence>
<keyword evidence="1" id="KW-0472">Membrane</keyword>
<name>A0A9P8KR04_9HYPO</name>
<keyword evidence="1" id="KW-0812">Transmembrane</keyword>
<keyword evidence="3" id="KW-1185">Reference proteome</keyword>
<dbReference type="EMBL" id="JAIMJC010000003">
    <property type="protein sequence ID" value="KAH0528200.1"/>
    <property type="molecule type" value="Genomic_DNA"/>
</dbReference>
<organism evidence="2 3">
    <name type="scientific">Trichoderma semiorbis</name>
    <dbReference type="NCBI Taxonomy" id="1491008"/>
    <lineage>
        <taxon>Eukaryota</taxon>
        <taxon>Fungi</taxon>
        <taxon>Dikarya</taxon>
        <taxon>Ascomycota</taxon>
        <taxon>Pezizomycotina</taxon>
        <taxon>Sordariomycetes</taxon>
        <taxon>Hypocreomycetidae</taxon>
        <taxon>Hypocreales</taxon>
        <taxon>Hypocreaceae</taxon>
        <taxon>Trichoderma</taxon>
    </lineage>
</organism>
<dbReference type="Proteomes" id="UP000826573">
    <property type="component" value="Unassembled WGS sequence"/>
</dbReference>
<accession>A0A9P8KR04</accession>
<reference evidence="2 3" key="1">
    <citation type="submission" date="2021-08" db="EMBL/GenBank/DDBJ databases">
        <title>The highly contiguous genome resource for Trichoderma semiorbis FJ059, a fungal antagonistic to plant pathogens.</title>
        <authorList>
            <person name="Liu T."/>
        </authorList>
    </citation>
    <scope>NUCLEOTIDE SEQUENCE [LARGE SCALE GENOMIC DNA]</scope>
    <source>
        <strain evidence="2 3">FJ059</strain>
    </source>
</reference>
<keyword evidence="1" id="KW-1133">Transmembrane helix</keyword>
<comment type="caution">
    <text evidence="2">The sequence shown here is derived from an EMBL/GenBank/DDBJ whole genome shotgun (WGS) entry which is preliminary data.</text>
</comment>
<feature type="transmembrane region" description="Helical" evidence="1">
    <location>
        <begin position="20"/>
        <end position="39"/>
    </location>
</feature>
<gene>
    <name evidence="2" type="ORF">TsFJ059_003094</name>
</gene>
<evidence type="ECO:0000313" key="3">
    <source>
        <dbReference type="Proteomes" id="UP000826573"/>
    </source>
</evidence>
<proteinExistence type="predicted"/>
<dbReference type="AlphaFoldDB" id="A0A9P8KR04"/>